<evidence type="ECO:0000256" key="4">
    <source>
        <dbReference type="ARBA" id="ARBA00023186"/>
    </source>
</evidence>
<dbReference type="Gene3D" id="2.30.30.240">
    <property type="entry name" value="PRC-barrel domain"/>
    <property type="match status" value="1"/>
</dbReference>
<proteinExistence type="inferred from homology"/>
<feature type="domain" description="RimM N-terminal" evidence="6">
    <location>
        <begin position="13"/>
        <end position="94"/>
    </location>
</feature>
<dbReference type="AlphaFoldDB" id="A0A095VRE9"/>
<feature type="domain" description="Ribosome maturation factor RimM PRC barrel" evidence="7">
    <location>
        <begin position="106"/>
        <end position="178"/>
    </location>
</feature>
<keyword evidence="3 5" id="KW-0698">rRNA processing</keyword>
<dbReference type="InterPro" id="IPR036976">
    <property type="entry name" value="RimM_N_sf"/>
</dbReference>
<dbReference type="eggNOG" id="COG0806">
    <property type="taxonomic scope" value="Bacteria"/>
</dbReference>
<comment type="subcellular location">
    <subcellularLocation>
        <location evidence="5">Cytoplasm</location>
    </subcellularLocation>
</comment>
<dbReference type="SUPFAM" id="SSF50447">
    <property type="entry name" value="Translation proteins"/>
    <property type="match status" value="1"/>
</dbReference>
<evidence type="ECO:0000256" key="1">
    <source>
        <dbReference type="ARBA" id="ARBA00022490"/>
    </source>
</evidence>
<name>A0A095VRE9_9GAMM</name>
<dbReference type="SUPFAM" id="SSF50346">
    <property type="entry name" value="PRC-barrel domain"/>
    <property type="match status" value="1"/>
</dbReference>
<dbReference type="InterPro" id="IPR011033">
    <property type="entry name" value="PRC_barrel-like_sf"/>
</dbReference>
<evidence type="ECO:0000259" key="6">
    <source>
        <dbReference type="Pfam" id="PF01782"/>
    </source>
</evidence>
<protein>
    <recommendedName>
        <fullName evidence="5">Ribosome maturation factor RimM</fullName>
    </recommendedName>
</protein>
<evidence type="ECO:0000259" key="7">
    <source>
        <dbReference type="Pfam" id="PF24986"/>
    </source>
</evidence>
<evidence type="ECO:0000256" key="3">
    <source>
        <dbReference type="ARBA" id="ARBA00022552"/>
    </source>
</evidence>
<dbReference type="GO" id="GO:0006364">
    <property type="term" value="P:rRNA processing"/>
    <property type="evidence" value="ECO:0007669"/>
    <property type="project" value="UniProtKB-UniRule"/>
</dbReference>
<comment type="caution">
    <text evidence="8">The sequence shown here is derived from an EMBL/GenBank/DDBJ whole genome shotgun (WGS) entry which is preliminary data.</text>
</comment>
<dbReference type="PANTHER" id="PTHR33692:SF1">
    <property type="entry name" value="RIBOSOME MATURATION FACTOR RIMM"/>
    <property type="match status" value="1"/>
</dbReference>
<comment type="subunit">
    <text evidence="5">Binds ribosomal protein uS19.</text>
</comment>
<evidence type="ECO:0000256" key="5">
    <source>
        <dbReference type="HAMAP-Rule" id="MF_00014"/>
    </source>
</evidence>
<gene>
    <name evidence="5" type="primary">rimM</name>
    <name evidence="8" type="ORF">HRUBRA_01729</name>
</gene>
<accession>A0A095VRE9</accession>
<dbReference type="InterPro" id="IPR056792">
    <property type="entry name" value="PRC_RimM"/>
</dbReference>
<evidence type="ECO:0000313" key="8">
    <source>
        <dbReference type="EMBL" id="KGE03638.1"/>
    </source>
</evidence>
<dbReference type="Pfam" id="PF01782">
    <property type="entry name" value="RimM"/>
    <property type="match status" value="1"/>
</dbReference>
<dbReference type="Gene3D" id="2.40.30.60">
    <property type="entry name" value="RimM"/>
    <property type="match status" value="1"/>
</dbReference>
<dbReference type="Proteomes" id="UP000029640">
    <property type="component" value="Unassembled WGS sequence"/>
</dbReference>
<evidence type="ECO:0000256" key="2">
    <source>
        <dbReference type="ARBA" id="ARBA00022517"/>
    </source>
</evidence>
<comment type="similarity">
    <text evidence="5">Belongs to the RimM family.</text>
</comment>
<comment type="function">
    <text evidence="5">An accessory protein needed during the final step in the assembly of 30S ribosomal subunit, possibly for assembly of the head region. Essential for efficient processing of 16S rRNA. May be needed both before and after RbfA during the maturation of 16S rRNA. It has affinity for free ribosomal 30S subunits but not for 70S ribosomes.</text>
</comment>
<keyword evidence="9" id="KW-1185">Reference proteome</keyword>
<reference evidence="8 9" key="1">
    <citation type="journal article" date="2014" name="Genome Announc.">
        <title>Genome Sequence of Gammaproteobacterial Pseudohaliea rubra Type Strain DSM 19751, Isolated from Coastal Seawater of the Mediterranean Sea.</title>
        <authorList>
            <person name="Spring S."/>
            <person name="Fiebig A."/>
            <person name="Riedel T."/>
            <person name="Goker M."/>
            <person name="Klenk H.P."/>
        </authorList>
    </citation>
    <scope>NUCLEOTIDE SEQUENCE [LARGE SCALE GENOMIC DNA]</scope>
    <source>
        <strain evidence="8 9">DSM 19751</strain>
    </source>
</reference>
<sequence length="182" mass="20285">MPRPAPLPEGLLTVGRITGCYGIKGWLRVHPYTDRAESLLDFPAWWLGSAEEPRPVVIDAGRRQGRGLVVHLRGIDDRNAAEALRGAEFLVRKAALPPLEHGEYYWHQLEGLEVWCLGEEGEQLLGRVAYLLETGANDVLVVRGSPGSIDDRERLLPYLPGDVVKQIDLEAGRLTVDWYPEA</sequence>
<dbReference type="Pfam" id="PF24986">
    <property type="entry name" value="PRC_RimM"/>
    <property type="match status" value="1"/>
</dbReference>
<dbReference type="EMBL" id="AUVB01000053">
    <property type="protein sequence ID" value="KGE03638.1"/>
    <property type="molecule type" value="Genomic_DNA"/>
</dbReference>
<dbReference type="GO" id="GO:0005840">
    <property type="term" value="C:ribosome"/>
    <property type="evidence" value="ECO:0007669"/>
    <property type="project" value="InterPro"/>
</dbReference>
<dbReference type="NCBIfam" id="TIGR02273">
    <property type="entry name" value="16S_RimM"/>
    <property type="match status" value="1"/>
</dbReference>
<organism evidence="8 9">
    <name type="scientific">Pseudohaliea rubra DSM 19751</name>
    <dbReference type="NCBI Taxonomy" id="1265313"/>
    <lineage>
        <taxon>Bacteria</taxon>
        <taxon>Pseudomonadati</taxon>
        <taxon>Pseudomonadota</taxon>
        <taxon>Gammaproteobacteria</taxon>
        <taxon>Cellvibrionales</taxon>
        <taxon>Halieaceae</taxon>
        <taxon>Pseudohaliea</taxon>
    </lineage>
</organism>
<keyword evidence="4 5" id="KW-0143">Chaperone</keyword>
<dbReference type="GO" id="GO:0042274">
    <property type="term" value="P:ribosomal small subunit biogenesis"/>
    <property type="evidence" value="ECO:0007669"/>
    <property type="project" value="UniProtKB-UniRule"/>
</dbReference>
<comment type="domain">
    <text evidence="5">The PRC barrel domain binds ribosomal protein uS19.</text>
</comment>
<dbReference type="HOGENOM" id="CLU_077636_1_0_6"/>
<dbReference type="GO" id="GO:0005737">
    <property type="term" value="C:cytoplasm"/>
    <property type="evidence" value="ECO:0007669"/>
    <property type="project" value="UniProtKB-SubCell"/>
</dbReference>
<dbReference type="STRING" id="1265313.HRUBRA_01729"/>
<evidence type="ECO:0000313" key="9">
    <source>
        <dbReference type="Proteomes" id="UP000029640"/>
    </source>
</evidence>
<dbReference type="GO" id="GO:0043022">
    <property type="term" value="F:ribosome binding"/>
    <property type="evidence" value="ECO:0007669"/>
    <property type="project" value="InterPro"/>
</dbReference>
<dbReference type="PATRIC" id="fig|1265313.6.peg.1709"/>
<dbReference type="PANTHER" id="PTHR33692">
    <property type="entry name" value="RIBOSOME MATURATION FACTOR RIMM"/>
    <property type="match status" value="1"/>
</dbReference>
<dbReference type="InterPro" id="IPR011961">
    <property type="entry name" value="RimM"/>
</dbReference>
<dbReference type="InterPro" id="IPR002676">
    <property type="entry name" value="RimM_N"/>
</dbReference>
<dbReference type="InterPro" id="IPR009000">
    <property type="entry name" value="Transl_B-barrel_sf"/>
</dbReference>
<dbReference type="HAMAP" id="MF_00014">
    <property type="entry name" value="Ribosome_mat_RimM"/>
    <property type="match status" value="1"/>
</dbReference>
<keyword evidence="1 5" id="KW-0963">Cytoplasm</keyword>
<keyword evidence="2 5" id="KW-0690">Ribosome biogenesis</keyword>